<protein>
    <submittedName>
        <fullName evidence="2">Uncharacterized protein</fullName>
    </submittedName>
</protein>
<gene>
    <name evidence="2" type="ORF">SOCEGT47_059630</name>
</gene>
<name>A0A4P2Q7C9_SORCE</name>
<dbReference type="Proteomes" id="UP000295781">
    <property type="component" value="Chromosome"/>
</dbReference>
<dbReference type="AlphaFoldDB" id="A0A4P2Q7C9"/>
<feature type="compositionally biased region" description="Low complexity" evidence="1">
    <location>
        <begin position="34"/>
        <end position="45"/>
    </location>
</feature>
<dbReference type="EMBL" id="CP012670">
    <property type="protein sequence ID" value="AUX25417.1"/>
    <property type="molecule type" value="Genomic_DNA"/>
</dbReference>
<feature type="region of interest" description="Disordered" evidence="1">
    <location>
        <begin position="34"/>
        <end position="97"/>
    </location>
</feature>
<sequence>MVGVLMTQWLMDSPSAPPVFVDFWRSTYEAARVRGAPRAAPAGSESRARSGRERGEGASGGHARRASRSPTPRWRSPRARWTLPPPAPSPLRGIAADLPAPTRSRRACRGRSPRCLPFGCGHSGLEGGVEPVRRAAQGAARRGRLFMGHLVVDQNDELHPCPLGDGQALNGQGSARLNDRLDTVRSHGFLACFPFHRPR</sequence>
<evidence type="ECO:0000313" key="2">
    <source>
        <dbReference type="EMBL" id="AUX25417.1"/>
    </source>
</evidence>
<proteinExistence type="predicted"/>
<evidence type="ECO:0000256" key="1">
    <source>
        <dbReference type="SAM" id="MobiDB-lite"/>
    </source>
</evidence>
<feature type="compositionally biased region" description="Low complexity" evidence="1">
    <location>
        <begin position="68"/>
        <end position="82"/>
    </location>
</feature>
<reference evidence="2 3" key="1">
    <citation type="submission" date="2015-09" db="EMBL/GenBank/DDBJ databases">
        <title>Sorangium comparison.</title>
        <authorList>
            <person name="Zaburannyi N."/>
            <person name="Bunk B."/>
            <person name="Overmann J."/>
            <person name="Mueller R."/>
        </authorList>
    </citation>
    <scope>NUCLEOTIDE SEQUENCE [LARGE SCALE GENOMIC DNA]</scope>
    <source>
        <strain evidence="2 3">So ceGT47</strain>
    </source>
</reference>
<accession>A0A4P2Q7C9</accession>
<organism evidence="2 3">
    <name type="scientific">Sorangium cellulosum</name>
    <name type="common">Polyangium cellulosum</name>
    <dbReference type="NCBI Taxonomy" id="56"/>
    <lineage>
        <taxon>Bacteria</taxon>
        <taxon>Pseudomonadati</taxon>
        <taxon>Myxococcota</taxon>
        <taxon>Polyangia</taxon>
        <taxon>Polyangiales</taxon>
        <taxon>Polyangiaceae</taxon>
        <taxon>Sorangium</taxon>
    </lineage>
</organism>
<evidence type="ECO:0000313" key="3">
    <source>
        <dbReference type="Proteomes" id="UP000295781"/>
    </source>
</evidence>
<feature type="compositionally biased region" description="Basic and acidic residues" evidence="1">
    <location>
        <begin position="46"/>
        <end position="56"/>
    </location>
</feature>